<name>A0ABQ5RAC7_9ACTN</name>
<feature type="compositionally biased region" description="Polar residues" evidence="1">
    <location>
        <begin position="20"/>
        <end position="29"/>
    </location>
</feature>
<evidence type="ECO:0000256" key="1">
    <source>
        <dbReference type="SAM" id="MobiDB-lite"/>
    </source>
</evidence>
<accession>A0ABQ5RAC7</accession>
<gene>
    <name evidence="2" type="ORF">Pa4123_89930</name>
</gene>
<sequence length="101" mass="10757">MAFTPYSRARLSLGPPSQAGDVTTPQASLHATDRIVAPPKRALDAGLRPDPFPDRTASLLPGLLAATRTGLTPAGDDELTNDRISHSQLHLPLSWAHESII</sequence>
<keyword evidence="3" id="KW-1185">Reference proteome</keyword>
<dbReference type="EMBL" id="BSDI01000096">
    <property type="protein sequence ID" value="GLI03714.1"/>
    <property type="molecule type" value="Genomic_DNA"/>
</dbReference>
<proteinExistence type="predicted"/>
<evidence type="ECO:0000313" key="3">
    <source>
        <dbReference type="Proteomes" id="UP001144280"/>
    </source>
</evidence>
<comment type="caution">
    <text evidence="2">The sequence shown here is derived from an EMBL/GenBank/DDBJ whole genome shotgun (WGS) entry which is preliminary data.</text>
</comment>
<dbReference type="Proteomes" id="UP001144280">
    <property type="component" value="Unassembled WGS sequence"/>
</dbReference>
<feature type="region of interest" description="Disordered" evidence="1">
    <location>
        <begin position="1"/>
        <end position="29"/>
    </location>
</feature>
<protein>
    <submittedName>
        <fullName evidence="2">Uncharacterized protein</fullName>
    </submittedName>
</protein>
<evidence type="ECO:0000313" key="2">
    <source>
        <dbReference type="EMBL" id="GLI03714.1"/>
    </source>
</evidence>
<organism evidence="2 3">
    <name type="scientific">Phytohabitans aurantiacus</name>
    <dbReference type="NCBI Taxonomy" id="3016789"/>
    <lineage>
        <taxon>Bacteria</taxon>
        <taxon>Bacillati</taxon>
        <taxon>Actinomycetota</taxon>
        <taxon>Actinomycetes</taxon>
        <taxon>Micromonosporales</taxon>
        <taxon>Micromonosporaceae</taxon>
    </lineage>
</organism>
<reference evidence="2" key="1">
    <citation type="submission" date="2022-12" db="EMBL/GenBank/DDBJ databases">
        <title>New Phytohabitans aurantiacus sp. RD004123 nov., an actinomycete isolated from soil.</title>
        <authorList>
            <person name="Triningsih D.W."/>
            <person name="Harunari E."/>
            <person name="Igarashi Y."/>
        </authorList>
    </citation>
    <scope>NUCLEOTIDE SEQUENCE</scope>
    <source>
        <strain evidence="2">RD004123</strain>
    </source>
</reference>